<evidence type="ECO:0000313" key="1">
    <source>
        <dbReference type="Proteomes" id="UP000887575"/>
    </source>
</evidence>
<reference evidence="2" key="1">
    <citation type="submission" date="2024-02" db="UniProtKB">
        <authorList>
            <consortium name="WormBaseParasite"/>
        </authorList>
    </citation>
    <scope>IDENTIFICATION</scope>
</reference>
<keyword evidence="1" id="KW-1185">Reference proteome</keyword>
<dbReference type="AlphaFoldDB" id="A0AAF3F1F6"/>
<organism evidence="1 2">
    <name type="scientific">Mesorhabditis belari</name>
    <dbReference type="NCBI Taxonomy" id="2138241"/>
    <lineage>
        <taxon>Eukaryota</taxon>
        <taxon>Metazoa</taxon>
        <taxon>Ecdysozoa</taxon>
        <taxon>Nematoda</taxon>
        <taxon>Chromadorea</taxon>
        <taxon>Rhabditida</taxon>
        <taxon>Rhabditina</taxon>
        <taxon>Rhabditomorpha</taxon>
        <taxon>Rhabditoidea</taxon>
        <taxon>Rhabditidae</taxon>
        <taxon>Mesorhabditinae</taxon>
        <taxon>Mesorhabditis</taxon>
    </lineage>
</organism>
<dbReference type="Proteomes" id="UP000887575">
    <property type="component" value="Unassembled WGS sequence"/>
</dbReference>
<protein>
    <submittedName>
        <fullName evidence="2">Uncharacterized protein</fullName>
    </submittedName>
</protein>
<proteinExistence type="predicted"/>
<accession>A0AAF3F1F6</accession>
<dbReference type="WBParaSite" id="MBELARI_LOCUS1955">
    <property type="protein sequence ID" value="MBELARI_LOCUS1955"/>
    <property type="gene ID" value="MBELARI_LOCUS1955"/>
</dbReference>
<name>A0AAF3F1F6_9BILA</name>
<evidence type="ECO:0000313" key="2">
    <source>
        <dbReference type="WBParaSite" id="MBELARI_LOCUS1955"/>
    </source>
</evidence>
<sequence length="105" mass="11675">MRVPNFPSKLGGESVQLGLDLKSQGFVEEKGMLINSKSHTNPHWRGPVSGQLLTDRCMILVDGVSPFWSLVSSCVQQELKSLKCRPGKPRYPISLPMPWGNHGHH</sequence>